<dbReference type="PANTHER" id="PTHR19303">
    <property type="entry name" value="TRANSPOSON"/>
    <property type="match status" value="1"/>
</dbReference>
<proteinExistence type="predicted"/>
<accession>A0ABQ8U392</accession>
<dbReference type="Pfam" id="PF03184">
    <property type="entry name" value="DDE_1"/>
    <property type="match status" value="1"/>
</dbReference>
<gene>
    <name evidence="2" type="ORF">ANN_03180</name>
</gene>
<dbReference type="EMBL" id="JAJSOF020000001">
    <property type="protein sequence ID" value="KAJ4451710.1"/>
    <property type="molecule type" value="Genomic_DNA"/>
</dbReference>
<evidence type="ECO:0000313" key="2">
    <source>
        <dbReference type="EMBL" id="KAJ4451710.1"/>
    </source>
</evidence>
<organism evidence="2 3">
    <name type="scientific">Periplaneta americana</name>
    <name type="common">American cockroach</name>
    <name type="synonym">Blatta americana</name>
    <dbReference type="NCBI Taxonomy" id="6978"/>
    <lineage>
        <taxon>Eukaryota</taxon>
        <taxon>Metazoa</taxon>
        <taxon>Ecdysozoa</taxon>
        <taxon>Arthropoda</taxon>
        <taxon>Hexapoda</taxon>
        <taxon>Insecta</taxon>
        <taxon>Pterygota</taxon>
        <taxon>Neoptera</taxon>
        <taxon>Polyneoptera</taxon>
        <taxon>Dictyoptera</taxon>
        <taxon>Blattodea</taxon>
        <taxon>Blattoidea</taxon>
        <taxon>Blattidae</taxon>
        <taxon>Blattinae</taxon>
        <taxon>Periplaneta</taxon>
    </lineage>
</organism>
<protein>
    <recommendedName>
        <fullName evidence="1">DDE-1 domain-containing protein</fullName>
    </recommendedName>
</protein>
<keyword evidence="3" id="KW-1185">Reference proteome</keyword>
<evidence type="ECO:0000259" key="1">
    <source>
        <dbReference type="Pfam" id="PF03184"/>
    </source>
</evidence>
<dbReference type="Proteomes" id="UP001148838">
    <property type="component" value="Unassembled WGS sequence"/>
</dbReference>
<comment type="caution">
    <text evidence="2">The sequence shown here is derived from an EMBL/GenBank/DDBJ whole genome shotgun (WGS) entry which is preliminary data.</text>
</comment>
<reference evidence="2 3" key="1">
    <citation type="journal article" date="2022" name="Allergy">
        <title>Genome assembly and annotation of Periplaneta americana reveal a comprehensive cockroach allergen profile.</title>
        <authorList>
            <person name="Wang L."/>
            <person name="Xiong Q."/>
            <person name="Saelim N."/>
            <person name="Wang L."/>
            <person name="Nong W."/>
            <person name="Wan A.T."/>
            <person name="Shi M."/>
            <person name="Liu X."/>
            <person name="Cao Q."/>
            <person name="Hui J.H.L."/>
            <person name="Sookrung N."/>
            <person name="Leung T.F."/>
            <person name="Tungtrongchitr A."/>
            <person name="Tsui S.K.W."/>
        </authorList>
    </citation>
    <scope>NUCLEOTIDE SEQUENCE [LARGE SCALE GENOMIC DNA]</scope>
    <source>
        <strain evidence="2">PWHHKU_190912</strain>
    </source>
</reference>
<evidence type="ECO:0000313" key="3">
    <source>
        <dbReference type="Proteomes" id="UP001148838"/>
    </source>
</evidence>
<dbReference type="InterPro" id="IPR004875">
    <property type="entry name" value="DDE_SF_endonuclease_dom"/>
</dbReference>
<dbReference type="PANTHER" id="PTHR19303:SF74">
    <property type="entry name" value="POGO TRANSPOSABLE ELEMENT WITH KRAB DOMAIN"/>
    <property type="match status" value="1"/>
</dbReference>
<sequence length="196" mass="23330">ELRLLAFNIAERNETLHRFSEEKRIAGKKWYYVFKRRLPQVNLRQPQSTSYARAKGFDKENVKKQWKKRFHYYSSLLHKCCVSVCSITDHLQTFAFCERIRRWSSTWKNFAYNPESGYISKDVFVRWLRHFIDTVRPSKEREVLLLLDGHSTHTRNLDSLDIARENGVIMLALPGHTTHRLQSLDVSCFKHLSKQT</sequence>
<feature type="domain" description="DDE-1" evidence="1">
    <location>
        <begin position="115"/>
        <end position="194"/>
    </location>
</feature>
<dbReference type="InterPro" id="IPR050863">
    <property type="entry name" value="CenT-Element_Derived"/>
</dbReference>
<feature type="non-terminal residue" evidence="2">
    <location>
        <position position="1"/>
    </location>
</feature>
<name>A0ABQ8U392_PERAM</name>